<gene>
    <name evidence="5" type="ORF">JD292_09105</name>
</gene>
<evidence type="ECO:0000313" key="5">
    <source>
        <dbReference type="EMBL" id="MBK0422231.1"/>
    </source>
</evidence>
<dbReference type="CDD" id="cd07377">
    <property type="entry name" value="WHTH_GntR"/>
    <property type="match status" value="1"/>
</dbReference>
<dbReference type="SMART" id="SM00345">
    <property type="entry name" value="HTH_GNTR"/>
    <property type="match status" value="1"/>
</dbReference>
<dbReference type="GO" id="GO:0003700">
    <property type="term" value="F:DNA-binding transcription factor activity"/>
    <property type="evidence" value="ECO:0007669"/>
    <property type="project" value="InterPro"/>
</dbReference>
<evidence type="ECO:0000256" key="3">
    <source>
        <dbReference type="ARBA" id="ARBA00023163"/>
    </source>
</evidence>
<name>A0A934QCP7_9MICO</name>
<evidence type="ECO:0000313" key="6">
    <source>
        <dbReference type="Proteomes" id="UP000618733"/>
    </source>
</evidence>
<protein>
    <submittedName>
        <fullName evidence="5">GntR family transcriptional regulator</fullName>
    </submittedName>
</protein>
<feature type="domain" description="HTH gntR-type" evidence="4">
    <location>
        <begin position="10"/>
        <end position="78"/>
    </location>
</feature>
<evidence type="ECO:0000256" key="1">
    <source>
        <dbReference type="ARBA" id="ARBA00023015"/>
    </source>
</evidence>
<dbReference type="PANTHER" id="PTHR38445">
    <property type="entry name" value="HTH-TYPE TRANSCRIPTIONAL REPRESSOR YTRA"/>
    <property type="match status" value="1"/>
</dbReference>
<dbReference type="EMBL" id="JAEHOI010000008">
    <property type="protein sequence ID" value="MBK0422231.1"/>
    <property type="molecule type" value="Genomic_DNA"/>
</dbReference>
<dbReference type="PROSITE" id="PS50949">
    <property type="entry name" value="HTH_GNTR"/>
    <property type="match status" value="1"/>
</dbReference>
<dbReference type="InterPro" id="IPR036388">
    <property type="entry name" value="WH-like_DNA-bd_sf"/>
</dbReference>
<proteinExistence type="predicted"/>
<organism evidence="5 6">
    <name type="scientific">Leucobacter edaphi</name>
    <dbReference type="NCBI Taxonomy" id="2796472"/>
    <lineage>
        <taxon>Bacteria</taxon>
        <taxon>Bacillati</taxon>
        <taxon>Actinomycetota</taxon>
        <taxon>Actinomycetes</taxon>
        <taxon>Micrococcales</taxon>
        <taxon>Microbacteriaceae</taxon>
        <taxon>Leucobacter</taxon>
    </lineage>
</organism>
<dbReference type="SUPFAM" id="SSF46785">
    <property type="entry name" value="Winged helix' DNA-binding domain"/>
    <property type="match status" value="1"/>
</dbReference>
<keyword evidence="6" id="KW-1185">Reference proteome</keyword>
<evidence type="ECO:0000259" key="4">
    <source>
        <dbReference type="PROSITE" id="PS50949"/>
    </source>
</evidence>
<accession>A0A934QCP7</accession>
<dbReference type="InterPro" id="IPR000524">
    <property type="entry name" value="Tscrpt_reg_HTH_GntR"/>
</dbReference>
<keyword evidence="3" id="KW-0804">Transcription</keyword>
<evidence type="ECO:0000256" key="2">
    <source>
        <dbReference type="ARBA" id="ARBA00023125"/>
    </source>
</evidence>
<sequence>MIRLDPRSAVAPFDQIRGQIADQIRSGSLPGGQRLPAIRQLAADLRVAPGTVAKAYAALEQEDLIETSRTRGTRVAHGRTHSAAVQAAARSYVAAVTAPAHGLDLEQALGAVRAAWGGEQLG</sequence>
<comment type="caution">
    <text evidence="5">The sequence shown here is derived from an EMBL/GenBank/DDBJ whole genome shotgun (WGS) entry which is preliminary data.</text>
</comment>
<dbReference type="PANTHER" id="PTHR38445:SF9">
    <property type="entry name" value="HTH-TYPE TRANSCRIPTIONAL REPRESSOR YTRA"/>
    <property type="match status" value="1"/>
</dbReference>
<dbReference type="Gene3D" id="1.10.10.10">
    <property type="entry name" value="Winged helix-like DNA-binding domain superfamily/Winged helix DNA-binding domain"/>
    <property type="match status" value="1"/>
</dbReference>
<dbReference type="Proteomes" id="UP000618733">
    <property type="component" value="Unassembled WGS sequence"/>
</dbReference>
<dbReference type="Pfam" id="PF00392">
    <property type="entry name" value="GntR"/>
    <property type="match status" value="1"/>
</dbReference>
<dbReference type="RefSeq" id="WP_200132440.1">
    <property type="nucleotide sequence ID" value="NZ_JAEHOI010000008.1"/>
</dbReference>
<dbReference type="GO" id="GO:0003677">
    <property type="term" value="F:DNA binding"/>
    <property type="evidence" value="ECO:0007669"/>
    <property type="project" value="UniProtKB-KW"/>
</dbReference>
<dbReference type="InterPro" id="IPR036390">
    <property type="entry name" value="WH_DNA-bd_sf"/>
</dbReference>
<reference evidence="5" key="1">
    <citation type="submission" date="2020-12" db="EMBL/GenBank/DDBJ databases">
        <title>Leucobacter sp. CAS2, isolated from Chromium sludge.</title>
        <authorList>
            <person name="Xu Z."/>
        </authorList>
    </citation>
    <scope>NUCLEOTIDE SEQUENCE</scope>
    <source>
        <strain evidence="5">CSA2</strain>
    </source>
</reference>
<keyword evidence="2" id="KW-0238">DNA-binding</keyword>
<keyword evidence="1" id="KW-0805">Transcription regulation</keyword>
<dbReference type="AlphaFoldDB" id="A0A934QCP7"/>